<dbReference type="Proteomes" id="UP000694251">
    <property type="component" value="Chromosome 7"/>
</dbReference>
<reference evidence="2 3" key="1">
    <citation type="submission" date="2020-12" db="EMBL/GenBank/DDBJ databases">
        <title>Concerted genomic and epigenomic changes stabilize Arabidopsis allopolyploids.</title>
        <authorList>
            <person name="Chen Z."/>
        </authorList>
    </citation>
    <scope>NUCLEOTIDE SEQUENCE [LARGE SCALE GENOMIC DNA]</scope>
    <source>
        <strain evidence="2">As9502</strain>
        <tissue evidence="2">Leaf</tissue>
    </source>
</reference>
<dbReference type="EMBL" id="JAEFBJ010000007">
    <property type="protein sequence ID" value="KAG7588951.1"/>
    <property type="molecule type" value="Genomic_DNA"/>
</dbReference>
<name>A0A8T2C009_ARASU</name>
<dbReference type="AlphaFoldDB" id="A0A8T2C009"/>
<comment type="caution">
    <text evidence="2">The sequence shown here is derived from an EMBL/GenBank/DDBJ whole genome shotgun (WGS) entry which is preliminary data.</text>
</comment>
<dbReference type="PANTHER" id="PTHR33116:SF84">
    <property type="entry name" value="RNA-DIRECTED DNA POLYMERASE"/>
    <property type="match status" value="1"/>
</dbReference>
<dbReference type="GO" id="GO:0003964">
    <property type="term" value="F:RNA-directed DNA polymerase activity"/>
    <property type="evidence" value="ECO:0007669"/>
    <property type="project" value="UniProtKB-KW"/>
</dbReference>
<organism evidence="2 3">
    <name type="scientific">Arabidopsis suecica</name>
    <name type="common">Swedish thale-cress</name>
    <name type="synonym">Cardaminopsis suecica</name>
    <dbReference type="NCBI Taxonomy" id="45249"/>
    <lineage>
        <taxon>Eukaryota</taxon>
        <taxon>Viridiplantae</taxon>
        <taxon>Streptophyta</taxon>
        <taxon>Embryophyta</taxon>
        <taxon>Tracheophyta</taxon>
        <taxon>Spermatophyta</taxon>
        <taxon>Magnoliopsida</taxon>
        <taxon>eudicotyledons</taxon>
        <taxon>Gunneridae</taxon>
        <taxon>Pentapetalae</taxon>
        <taxon>rosids</taxon>
        <taxon>malvids</taxon>
        <taxon>Brassicales</taxon>
        <taxon>Brassicaceae</taxon>
        <taxon>Camelineae</taxon>
        <taxon>Arabidopsis</taxon>
    </lineage>
</organism>
<gene>
    <name evidence="2" type="ORF">ISN44_As07g012750</name>
</gene>
<dbReference type="Pfam" id="PF13966">
    <property type="entry name" value="zf-RVT"/>
    <property type="match status" value="1"/>
</dbReference>
<dbReference type="InterPro" id="IPR026960">
    <property type="entry name" value="RVT-Znf"/>
</dbReference>
<dbReference type="OrthoDB" id="1938625at2759"/>
<sequence length="261" mass="30289">MGRLIDLVGETGICSLGVQRYAKVADAIMGSNWCLRRCRDRNLNEIKQYIYGLMIPNSEAGKDVVLWRHTAEEYRPSFSSSRTWDQLRTRSDAKTWSKVIWFPQAVPRFALISWLAIKDRLSTGERTSHWGHVQPCLFCGEPVESRDHLYFACPYSFLVWLEVVGSLLHAPDPDWSATLGCLSTSSMDGNTSILLRLAFQATLYYLWRERNDRKHNQRYRSNTQLAATIEKAIKARIMSLRYYETPKLRNLLQVWFGSRRS</sequence>
<proteinExistence type="predicted"/>
<protein>
    <submittedName>
        <fullName evidence="2">Reverse transcriptase zinc-binding domain</fullName>
    </submittedName>
</protein>
<keyword evidence="2" id="KW-0695">RNA-directed DNA polymerase</keyword>
<keyword evidence="2" id="KW-0548">Nucleotidyltransferase</keyword>
<accession>A0A8T2C009</accession>
<evidence type="ECO:0000259" key="1">
    <source>
        <dbReference type="Pfam" id="PF13966"/>
    </source>
</evidence>
<dbReference type="PANTHER" id="PTHR33116">
    <property type="entry name" value="REVERSE TRANSCRIPTASE ZINC-BINDING DOMAIN-CONTAINING PROTEIN-RELATED-RELATED"/>
    <property type="match status" value="1"/>
</dbReference>
<evidence type="ECO:0000313" key="2">
    <source>
        <dbReference type="EMBL" id="KAG7588951.1"/>
    </source>
</evidence>
<keyword evidence="2" id="KW-0808">Transferase</keyword>
<feature type="domain" description="Reverse transcriptase zinc-binding" evidence="1">
    <location>
        <begin position="78"/>
        <end position="160"/>
    </location>
</feature>
<evidence type="ECO:0000313" key="3">
    <source>
        <dbReference type="Proteomes" id="UP000694251"/>
    </source>
</evidence>
<keyword evidence="3" id="KW-1185">Reference proteome</keyword>